<protein>
    <submittedName>
        <fullName evidence="2">Glycerophosphoryl diester phosphodiesterase</fullName>
        <ecNumber evidence="2">3.1.4.46</ecNumber>
    </submittedName>
</protein>
<keyword evidence="2" id="KW-0378">Hydrolase</keyword>
<feature type="domain" description="GP-PDE" evidence="1">
    <location>
        <begin position="90"/>
        <end position="310"/>
    </location>
</feature>
<proteinExistence type="predicted"/>
<dbReference type="EMBL" id="CAJNBJ010000001">
    <property type="protein sequence ID" value="CAE6709475.1"/>
    <property type="molecule type" value="Genomic_DNA"/>
</dbReference>
<dbReference type="Pfam" id="PF03009">
    <property type="entry name" value="GDPD"/>
    <property type="match status" value="1"/>
</dbReference>
<evidence type="ECO:0000259" key="1">
    <source>
        <dbReference type="PROSITE" id="PS51704"/>
    </source>
</evidence>
<sequence length="310" mass="34648">MITVTHERVTGQRQWGWRDSAERFSTTFGLCRLRSRVPPTALSLRHSLQRYAKYGREVPFEKKAPLPEPSGATAGSTLRTFSREVAIPSVLRIGHRGASGHAPENTLASIWKARSFHVDFIEVDVRETSDGHLVLLHDDTIDRTTNKSGTLADMTLEQVQRLDAGNWQRIPTLEEALDIAGQAIGVILELKVEGIGNEACAIVKRTGFSGPLIYASFLIAELHRVRQADPDARIMVLHHRRLPPDPIADVLALNAAYVGFHYSSITPALLQAYHDLGRQVFTYTVNERQDIQRMRELGVDGIVSDYPDRI</sequence>
<dbReference type="EC" id="3.1.4.46" evidence="2"/>
<comment type="caution">
    <text evidence="2">The sequence shown here is derived from an EMBL/GenBank/DDBJ whole genome shotgun (WGS) entry which is preliminary data.</text>
</comment>
<dbReference type="InterPro" id="IPR030395">
    <property type="entry name" value="GP_PDE_dom"/>
</dbReference>
<reference evidence="2 3" key="1">
    <citation type="submission" date="2021-02" db="EMBL/GenBank/DDBJ databases">
        <authorList>
            <person name="Han P."/>
        </authorList>
    </citation>
    <scope>NUCLEOTIDE SEQUENCE [LARGE SCALE GENOMIC DNA]</scope>
    <source>
        <strain evidence="2">Candidatus Nitrospira sp. ZN2</strain>
    </source>
</reference>
<gene>
    <name evidence="2" type="ORF">NSPZN2_11143</name>
</gene>
<name>A0ABN7KUZ7_9BACT</name>
<dbReference type="SUPFAM" id="SSF51695">
    <property type="entry name" value="PLC-like phosphodiesterases"/>
    <property type="match status" value="1"/>
</dbReference>
<evidence type="ECO:0000313" key="3">
    <source>
        <dbReference type="Proteomes" id="UP000675880"/>
    </source>
</evidence>
<dbReference type="Proteomes" id="UP000675880">
    <property type="component" value="Unassembled WGS sequence"/>
</dbReference>
<dbReference type="PANTHER" id="PTHR46211:SF14">
    <property type="entry name" value="GLYCEROPHOSPHODIESTER PHOSPHODIESTERASE"/>
    <property type="match status" value="1"/>
</dbReference>
<accession>A0ABN7KUZ7</accession>
<organism evidence="2 3">
    <name type="scientific">Nitrospira defluvii</name>
    <dbReference type="NCBI Taxonomy" id="330214"/>
    <lineage>
        <taxon>Bacteria</taxon>
        <taxon>Pseudomonadati</taxon>
        <taxon>Nitrospirota</taxon>
        <taxon>Nitrospiria</taxon>
        <taxon>Nitrospirales</taxon>
        <taxon>Nitrospiraceae</taxon>
        <taxon>Nitrospira</taxon>
    </lineage>
</organism>
<dbReference type="PROSITE" id="PS51704">
    <property type="entry name" value="GP_PDE"/>
    <property type="match status" value="1"/>
</dbReference>
<dbReference type="InterPro" id="IPR017946">
    <property type="entry name" value="PLC-like_Pdiesterase_TIM-brl"/>
</dbReference>
<keyword evidence="3" id="KW-1185">Reference proteome</keyword>
<evidence type="ECO:0000313" key="2">
    <source>
        <dbReference type="EMBL" id="CAE6709475.1"/>
    </source>
</evidence>
<dbReference type="Gene3D" id="3.20.20.190">
    <property type="entry name" value="Phosphatidylinositol (PI) phosphodiesterase"/>
    <property type="match status" value="1"/>
</dbReference>
<dbReference type="RefSeq" id="WP_246507496.1">
    <property type="nucleotide sequence ID" value="NZ_CAJNBJ010000001.1"/>
</dbReference>
<dbReference type="PANTHER" id="PTHR46211">
    <property type="entry name" value="GLYCEROPHOSPHORYL DIESTER PHOSPHODIESTERASE"/>
    <property type="match status" value="1"/>
</dbReference>
<dbReference type="GO" id="GO:0008889">
    <property type="term" value="F:glycerophosphodiester phosphodiesterase activity"/>
    <property type="evidence" value="ECO:0007669"/>
    <property type="project" value="UniProtKB-EC"/>
</dbReference>